<dbReference type="InterPro" id="IPR018062">
    <property type="entry name" value="HTH_AraC-typ_CS"/>
</dbReference>
<evidence type="ECO:0000313" key="14">
    <source>
        <dbReference type="Proteomes" id="UP000464262"/>
    </source>
</evidence>
<dbReference type="Proteomes" id="UP000464262">
    <property type="component" value="Chromosome 1"/>
</dbReference>
<dbReference type="GO" id="GO:0008270">
    <property type="term" value="F:zinc ion binding"/>
    <property type="evidence" value="ECO:0007669"/>
    <property type="project" value="InterPro"/>
</dbReference>
<evidence type="ECO:0000256" key="3">
    <source>
        <dbReference type="ARBA" id="ARBA00022679"/>
    </source>
</evidence>
<dbReference type="GO" id="GO:0006285">
    <property type="term" value="P:base-excision repair, AP site formation"/>
    <property type="evidence" value="ECO:0007669"/>
    <property type="project" value="TreeGrafter"/>
</dbReference>
<dbReference type="InterPro" id="IPR051912">
    <property type="entry name" value="Alkylbase_DNA_Glycosylase/TA"/>
</dbReference>
<dbReference type="SUPFAM" id="SSF48150">
    <property type="entry name" value="DNA-glycosylase"/>
    <property type="match status" value="1"/>
</dbReference>
<keyword evidence="5" id="KW-0227">DNA damage</keyword>
<dbReference type="InterPro" id="IPR037046">
    <property type="entry name" value="AlkA_N_sf"/>
</dbReference>
<evidence type="ECO:0000256" key="7">
    <source>
        <dbReference type="ARBA" id="ARBA00023015"/>
    </source>
</evidence>
<dbReference type="PANTHER" id="PTHR43003">
    <property type="entry name" value="DNA-3-METHYLADENINE GLYCOSYLASE"/>
    <property type="match status" value="1"/>
</dbReference>
<dbReference type="KEGG" id="vas:GT360_09075"/>
<dbReference type="SMART" id="SM01009">
    <property type="entry name" value="AlkA_N"/>
    <property type="match status" value="1"/>
</dbReference>
<keyword evidence="8" id="KW-0238">DNA-binding</keyword>
<keyword evidence="3" id="KW-0808">Transferase</keyword>
<dbReference type="InterPro" id="IPR018060">
    <property type="entry name" value="HTH_AraC"/>
</dbReference>
<dbReference type="FunFam" id="3.40.10.10:FF:000001">
    <property type="entry name" value="DNA-3-methyladenine glycosylase 2"/>
    <property type="match status" value="1"/>
</dbReference>
<dbReference type="InterPro" id="IPR035451">
    <property type="entry name" value="Ada-like_dom_sf"/>
</dbReference>
<protein>
    <submittedName>
        <fullName evidence="13">Helix-turn-helix domain-containing protein</fullName>
    </submittedName>
</protein>
<dbReference type="GO" id="GO:0032993">
    <property type="term" value="C:protein-DNA complex"/>
    <property type="evidence" value="ECO:0007669"/>
    <property type="project" value="TreeGrafter"/>
</dbReference>
<name>A0A7Z2T3E6_9VIBR</name>
<proteinExistence type="predicted"/>
<keyword evidence="14" id="KW-1185">Reference proteome</keyword>
<evidence type="ECO:0000256" key="8">
    <source>
        <dbReference type="ARBA" id="ARBA00023125"/>
    </source>
</evidence>
<dbReference type="PANTHER" id="PTHR43003:SF13">
    <property type="entry name" value="DNA-3-METHYLADENINE GLYCOSYLASE 2"/>
    <property type="match status" value="1"/>
</dbReference>
<dbReference type="InterPro" id="IPR011257">
    <property type="entry name" value="DNA_glycosylase"/>
</dbReference>
<dbReference type="Gene3D" id="3.30.310.20">
    <property type="entry name" value="DNA-3-methyladenine glycosylase AlkA, N-terminal domain"/>
    <property type="match status" value="1"/>
</dbReference>
<dbReference type="GO" id="GO:0006307">
    <property type="term" value="P:DNA alkylation repair"/>
    <property type="evidence" value="ECO:0007669"/>
    <property type="project" value="TreeGrafter"/>
</dbReference>
<accession>A0A7Z2T3E6</accession>
<dbReference type="SUPFAM" id="SSF55945">
    <property type="entry name" value="TATA-box binding protein-like"/>
    <property type="match status" value="1"/>
</dbReference>
<dbReference type="RefSeq" id="WP_164648551.1">
    <property type="nucleotide sequence ID" value="NZ_CP047475.1"/>
</dbReference>
<comment type="cofactor">
    <cofactor evidence="1">
        <name>Zn(2+)</name>
        <dbReference type="ChEBI" id="CHEBI:29105"/>
    </cofactor>
</comment>
<dbReference type="EMBL" id="CP047475">
    <property type="protein sequence ID" value="QIA63658.1"/>
    <property type="molecule type" value="Genomic_DNA"/>
</dbReference>
<evidence type="ECO:0000256" key="5">
    <source>
        <dbReference type="ARBA" id="ARBA00022763"/>
    </source>
</evidence>
<evidence type="ECO:0000256" key="4">
    <source>
        <dbReference type="ARBA" id="ARBA00022723"/>
    </source>
</evidence>
<dbReference type="GO" id="GO:0008168">
    <property type="term" value="F:methyltransferase activity"/>
    <property type="evidence" value="ECO:0007669"/>
    <property type="project" value="UniProtKB-KW"/>
</dbReference>
<dbReference type="GO" id="GO:0032131">
    <property type="term" value="F:alkylated DNA binding"/>
    <property type="evidence" value="ECO:0007669"/>
    <property type="project" value="TreeGrafter"/>
</dbReference>
<keyword evidence="10" id="KW-0804">Transcription</keyword>
<dbReference type="GO" id="GO:0043565">
    <property type="term" value="F:sequence-specific DNA binding"/>
    <property type="evidence" value="ECO:0007669"/>
    <property type="project" value="InterPro"/>
</dbReference>
<evidence type="ECO:0000256" key="6">
    <source>
        <dbReference type="ARBA" id="ARBA00022833"/>
    </source>
</evidence>
<dbReference type="PROSITE" id="PS00041">
    <property type="entry name" value="HTH_ARAC_FAMILY_1"/>
    <property type="match status" value="1"/>
</dbReference>
<dbReference type="InterPro" id="IPR004026">
    <property type="entry name" value="Ada_DNA_repair_Zn-bd"/>
</dbReference>
<evidence type="ECO:0000256" key="1">
    <source>
        <dbReference type="ARBA" id="ARBA00001947"/>
    </source>
</evidence>
<dbReference type="GO" id="GO:0005737">
    <property type="term" value="C:cytoplasm"/>
    <property type="evidence" value="ECO:0007669"/>
    <property type="project" value="TreeGrafter"/>
</dbReference>
<keyword evidence="2" id="KW-0489">Methyltransferase</keyword>
<reference evidence="13 14" key="1">
    <citation type="submission" date="2020-01" db="EMBL/GenBank/DDBJ databases">
        <title>Whole genome and functional gene identification of agarase of Vibrio HN897.</title>
        <authorList>
            <person name="Liu Y."/>
            <person name="Zhao Z."/>
        </authorList>
    </citation>
    <scope>NUCLEOTIDE SEQUENCE [LARGE SCALE GENOMIC DNA]</scope>
    <source>
        <strain evidence="13 14">HN897</strain>
    </source>
</reference>
<keyword evidence="7" id="KW-0805">Transcription regulation</keyword>
<evidence type="ECO:0000259" key="12">
    <source>
        <dbReference type="PROSITE" id="PS01124"/>
    </source>
</evidence>
<dbReference type="GO" id="GO:0032259">
    <property type="term" value="P:methylation"/>
    <property type="evidence" value="ECO:0007669"/>
    <property type="project" value="UniProtKB-KW"/>
</dbReference>
<feature type="domain" description="HTH araC/xylS-type" evidence="12">
    <location>
        <begin position="88"/>
        <end position="186"/>
    </location>
</feature>
<dbReference type="GO" id="GO:0008725">
    <property type="term" value="F:DNA-3-methyladenine glycosylase activity"/>
    <property type="evidence" value="ECO:0007669"/>
    <property type="project" value="TreeGrafter"/>
</dbReference>
<dbReference type="InterPro" id="IPR009057">
    <property type="entry name" value="Homeodomain-like_sf"/>
</dbReference>
<evidence type="ECO:0000256" key="2">
    <source>
        <dbReference type="ARBA" id="ARBA00022603"/>
    </source>
</evidence>
<keyword evidence="6" id="KW-0862">Zinc</keyword>
<dbReference type="Pfam" id="PF06029">
    <property type="entry name" value="AlkA_N"/>
    <property type="match status" value="1"/>
</dbReference>
<dbReference type="Gene3D" id="1.10.10.60">
    <property type="entry name" value="Homeodomain-like"/>
    <property type="match status" value="1"/>
</dbReference>
<keyword evidence="4" id="KW-0479">Metal-binding</keyword>
<dbReference type="SMART" id="SM00342">
    <property type="entry name" value="HTH_ARAC"/>
    <property type="match status" value="1"/>
</dbReference>
<dbReference type="Pfam" id="PF12833">
    <property type="entry name" value="HTH_18"/>
    <property type="match status" value="1"/>
</dbReference>
<dbReference type="Gene3D" id="1.10.340.30">
    <property type="entry name" value="Hypothetical protein, domain 2"/>
    <property type="match status" value="1"/>
</dbReference>
<evidence type="ECO:0000256" key="10">
    <source>
        <dbReference type="ARBA" id="ARBA00023163"/>
    </source>
</evidence>
<sequence length="453" mass="51973">MPLSNRDQYRTARLSRDRRFDGQFFVAVKTTGIFCRPICPANLPKEENVDYYANAAGALRDGFRPCKRCHPDSAPTSWRWLGVETTFQRAVSEVESGYLQQHSIQSLADKLGISDRYLRKLFERYLGLAPKQYALYQQLMFAKRLLHSSQLSITDVGYASGFNSTRRFNDAFINTLKLTPSELRKAGTTSHSNRLSIAVRTPYDWRHLLDFYALRAIEGIEKIESTRYSRYCLLESTKAWFSVDFAPLEQGKFFVDVEFELDDIRQLRTLIQQIRRVFDLDTDVTTVEESLSKIAPELVKHSGIRIPGVWDHWEAGVRAIVGQQVSVKAAIGQLNLLVSTLQNGDIKYFPTPQELIDNDLGFLKMPISRKEALKRFALFMSQHWHCTPDNWIEIKGVGPWTINYAKIRGLSDPNCFLDSDLVVKKALINYPHLTQQSVSPWGSYATFHCWSHA</sequence>
<dbReference type="SUPFAM" id="SSF57884">
    <property type="entry name" value="Ada DNA repair protein, N-terminal domain (N-Ada 10)"/>
    <property type="match status" value="1"/>
</dbReference>
<evidence type="ECO:0000256" key="9">
    <source>
        <dbReference type="ARBA" id="ARBA00023159"/>
    </source>
</evidence>
<dbReference type="AlphaFoldDB" id="A0A7Z2T3E6"/>
<gene>
    <name evidence="13" type="ORF">GT360_09075</name>
</gene>
<evidence type="ECO:0000256" key="11">
    <source>
        <dbReference type="ARBA" id="ARBA00023204"/>
    </source>
</evidence>
<dbReference type="GO" id="GO:0043916">
    <property type="term" value="F:DNA-7-methylguanine glycosylase activity"/>
    <property type="evidence" value="ECO:0007669"/>
    <property type="project" value="TreeGrafter"/>
</dbReference>
<organism evidence="13 14">
    <name type="scientific">Vibrio astriarenae</name>
    <dbReference type="NCBI Taxonomy" id="1481923"/>
    <lineage>
        <taxon>Bacteria</taxon>
        <taxon>Pseudomonadati</taxon>
        <taxon>Pseudomonadota</taxon>
        <taxon>Gammaproteobacteria</taxon>
        <taxon>Vibrionales</taxon>
        <taxon>Vibrionaceae</taxon>
        <taxon>Vibrio</taxon>
    </lineage>
</organism>
<dbReference type="SUPFAM" id="SSF46689">
    <property type="entry name" value="Homeodomain-like"/>
    <property type="match status" value="2"/>
</dbReference>
<dbReference type="InterPro" id="IPR010316">
    <property type="entry name" value="AlkA_N"/>
</dbReference>
<dbReference type="PROSITE" id="PS01124">
    <property type="entry name" value="HTH_ARAC_FAMILY_2"/>
    <property type="match status" value="1"/>
</dbReference>
<keyword evidence="9" id="KW-0010">Activator</keyword>
<keyword evidence="11" id="KW-0234">DNA repair</keyword>
<dbReference type="Pfam" id="PF02805">
    <property type="entry name" value="Ada_Zn_binding"/>
    <property type="match status" value="1"/>
</dbReference>
<dbReference type="Gene3D" id="3.40.10.10">
    <property type="entry name" value="DNA Methylphosphotriester Repair Domain"/>
    <property type="match status" value="1"/>
</dbReference>
<evidence type="ECO:0000313" key="13">
    <source>
        <dbReference type="EMBL" id="QIA63658.1"/>
    </source>
</evidence>
<dbReference type="GO" id="GO:0003700">
    <property type="term" value="F:DNA-binding transcription factor activity"/>
    <property type="evidence" value="ECO:0007669"/>
    <property type="project" value="InterPro"/>
</dbReference>